<organism evidence="2">
    <name type="scientific">Gasterosteus aculeatus</name>
    <name type="common">Three-spined stickleback</name>
    <dbReference type="NCBI Taxonomy" id="69293"/>
    <lineage>
        <taxon>Eukaryota</taxon>
        <taxon>Metazoa</taxon>
        <taxon>Chordata</taxon>
        <taxon>Craniata</taxon>
        <taxon>Vertebrata</taxon>
        <taxon>Euteleostomi</taxon>
        <taxon>Actinopterygii</taxon>
        <taxon>Neopterygii</taxon>
        <taxon>Teleostei</taxon>
        <taxon>Neoteleostei</taxon>
        <taxon>Acanthomorphata</taxon>
        <taxon>Eupercaria</taxon>
        <taxon>Perciformes</taxon>
        <taxon>Cottioidei</taxon>
        <taxon>Gasterosteales</taxon>
        <taxon>Gasterosteidae</taxon>
        <taxon>Gasterosteus</taxon>
    </lineage>
</organism>
<sequence length="255" mass="26841">MATIPPVREQHLGRLAARTSLSPQLLLLGYHRAARRGPGCVRGLQLPPWLRDEASAQQPPPPLLLPPRPGPPALLLPRHLETLQEEVPGVLVQLQVPPVEPQDPALGLVGDVDAGGARAVELREGRDELQVEGALEQILGLTLVLSQPEKGHAAQVALGALHEQCPALVLVHGGDVVAAHQAEIGQHAGLPVVGQVVGAVHELLQGATRPVVSRVAARQLGQCRRASVAHVQGGPPRGAALHVTPLAQVARYWVS</sequence>
<accession>G3PXX8</accession>
<reference evidence="2" key="1">
    <citation type="submission" date="2006-01" db="EMBL/GenBank/DDBJ databases">
        <authorList>
            <person name="Lindblad-Toh K."/>
            <person name="Mauceli E."/>
            <person name="Grabherr M."/>
            <person name="Chang J.L."/>
            <person name="Lander E.S."/>
        </authorList>
    </citation>
    <scope>NUCLEOTIDE SEQUENCE [LARGE SCALE GENOMIC DNA]</scope>
</reference>
<feature type="region of interest" description="Disordered" evidence="1">
    <location>
        <begin position="52"/>
        <end position="71"/>
    </location>
</feature>
<evidence type="ECO:0000313" key="2">
    <source>
        <dbReference type="Ensembl" id="ENSGACP00000022467.1"/>
    </source>
</evidence>
<feature type="compositionally biased region" description="Pro residues" evidence="1">
    <location>
        <begin position="58"/>
        <end position="71"/>
    </location>
</feature>
<dbReference type="AlphaFoldDB" id="G3PXX8"/>
<protein>
    <submittedName>
        <fullName evidence="2">Uncharacterized protein</fullName>
    </submittedName>
</protein>
<dbReference type="Ensembl" id="ENSGACT00000022509.1">
    <property type="protein sequence ID" value="ENSGACP00000022467.1"/>
    <property type="gene ID" value="ENSGACG00000017014.1"/>
</dbReference>
<proteinExistence type="predicted"/>
<name>G3PXX8_GASAC</name>
<evidence type="ECO:0000256" key="1">
    <source>
        <dbReference type="SAM" id="MobiDB-lite"/>
    </source>
</evidence>
<dbReference type="InParanoid" id="G3PXX8"/>
<reference evidence="2" key="2">
    <citation type="submission" date="2024-04" db="UniProtKB">
        <authorList>
            <consortium name="Ensembl"/>
        </authorList>
    </citation>
    <scope>IDENTIFICATION</scope>
</reference>